<sequence>MLLKNLNIGSRVLIGSALVSVLSVGLILPLALSKLATLSDHAEMRELENHYLALTGEIKSQGELAQSLSAVLAHMPIVQRLFAEGDREGLAEITRPIFDDMSQHHAVRQFQFLLPPATSFLRVHMLDRHGDDLSAIRKTILEANRSQKPVRGLERGVAGLGVRGVEPVFYQGRHIGVVEFGMSFGQAFFERFKENTGVDAGLQIPDGSGFKTFASTLDDGALFAPDQLKRIMAGEVLVQRLDLKGVPVAVYGRQVDDFSGNPVGVLELALDRSEVVAVHRSALFSILGVGVLLILGGLLLAWITARGISRPIRNTMQRLAAIAEGDGDLTLRLPADGRNELADLARAFNTFVGKIQTLVARLSGISAKLSSAAEELSVNSGETNRQVKDEQHETDQVATAINEMTATVEEVARNAAEAARLVREAHVEAESGDAMARQAVDVIESLATEIEQVRQVVARLSGDSEEIGAVLDVIRGVAEQTNLLALNAAIEAARAGEQGRGFAVVADEVRTLAIRTRASTEDIREKIERVQVGASGVVQAIGTSEERAMHSVEDARRASESFKRISTSVTALNDMNTQIANAAEEQLAVTEEVNRNIHHITKTVDQTASGSENLAQASDALAHLAAEMQEQIGHFRV</sequence>
<dbReference type="GO" id="GO:0016020">
    <property type="term" value="C:membrane"/>
    <property type="evidence" value="ECO:0007669"/>
    <property type="project" value="UniProtKB-SubCell"/>
</dbReference>
<dbReference type="STRING" id="765913.ThidrDRAFT_2394"/>
<evidence type="ECO:0000256" key="4">
    <source>
        <dbReference type="PROSITE-ProRule" id="PRU00284"/>
    </source>
</evidence>
<dbReference type="GO" id="GO:0007165">
    <property type="term" value="P:signal transduction"/>
    <property type="evidence" value="ECO:0007669"/>
    <property type="project" value="UniProtKB-KW"/>
</dbReference>
<protein>
    <submittedName>
        <fullName evidence="9">Methyl-accepting chemotaxis sensory transducer</fullName>
    </submittedName>
</protein>
<proteinExistence type="inferred from homology"/>
<feature type="transmembrane region" description="Helical" evidence="6">
    <location>
        <begin position="282"/>
        <end position="303"/>
    </location>
</feature>
<evidence type="ECO:0000256" key="1">
    <source>
        <dbReference type="ARBA" id="ARBA00004370"/>
    </source>
</evidence>
<feature type="domain" description="Methyl-accepting transducer" evidence="7">
    <location>
        <begin position="365"/>
        <end position="601"/>
    </location>
</feature>
<name>G2E281_9GAMM</name>
<keyword evidence="2 4" id="KW-0807">Transducer</keyword>
<dbReference type="PANTHER" id="PTHR32089">
    <property type="entry name" value="METHYL-ACCEPTING CHEMOTAXIS PROTEIN MCPB"/>
    <property type="match status" value="1"/>
</dbReference>
<dbReference type="InterPro" id="IPR004089">
    <property type="entry name" value="MCPsignal_dom"/>
</dbReference>
<feature type="transmembrane region" description="Helical" evidence="6">
    <location>
        <begin position="12"/>
        <end position="32"/>
    </location>
</feature>
<gene>
    <name evidence="9" type="ORF">ThidrDRAFT_2394</name>
</gene>
<dbReference type="Gene3D" id="1.10.287.950">
    <property type="entry name" value="Methyl-accepting chemotaxis protein"/>
    <property type="match status" value="1"/>
</dbReference>
<evidence type="ECO:0000256" key="6">
    <source>
        <dbReference type="SAM" id="Phobius"/>
    </source>
</evidence>
<evidence type="ECO:0000259" key="8">
    <source>
        <dbReference type="PROSITE" id="PS50885"/>
    </source>
</evidence>
<dbReference type="Proteomes" id="UP000004200">
    <property type="component" value="Unassembled WGS sequence"/>
</dbReference>
<evidence type="ECO:0000313" key="9">
    <source>
        <dbReference type="EMBL" id="EGV31030.1"/>
    </source>
</evidence>
<dbReference type="GO" id="GO:0006935">
    <property type="term" value="P:chemotaxis"/>
    <property type="evidence" value="ECO:0007669"/>
    <property type="project" value="UniProtKB-ARBA"/>
</dbReference>
<dbReference type="eggNOG" id="COG0840">
    <property type="taxonomic scope" value="Bacteria"/>
</dbReference>
<dbReference type="EMBL" id="AFWT01000015">
    <property type="protein sequence ID" value="EGV31030.1"/>
    <property type="molecule type" value="Genomic_DNA"/>
</dbReference>
<dbReference type="PROSITE" id="PS50885">
    <property type="entry name" value="HAMP"/>
    <property type="match status" value="1"/>
</dbReference>
<dbReference type="PANTHER" id="PTHR32089:SF112">
    <property type="entry name" value="LYSOZYME-LIKE PROTEIN-RELATED"/>
    <property type="match status" value="1"/>
</dbReference>
<dbReference type="InterPro" id="IPR029151">
    <property type="entry name" value="Sensor-like_sf"/>
</dbReference>
<dbReference type="AlphaFoldDB" id="G2E281"/>
<dbReference type="RefSeq" id="WP_007041107.1">
    <property type="nucleotide sequence ID" value="NZ_AFWT01000015.1"/>
</dbReference>
<dbReference type="SMART" id="SM00283">
    <property type="entry name" value="MA"/>
    <property type="match status" value="1"/>
</dbReference>
<evidence type="ECO:0000256" key="2">
    <source>
        <dbReference type="ARBA" id="ARBA00023224"/>
    </source>
</evidence>
<feature type="domain" description="HAMP" evidence="8">
    <location>
        <begin position="306"/>
        <end position="360"/>
    </location>
</feature>
<keyword evidence="10" id="KW-1185">Reference proteome</keyword>
<dbReference type="Pfam" id="PF00015">
    <property type="entry name" value="MCPsignal"/>
    <property type="match status" value="1"/>
</dbReference>
<reference evidence="9 10" key="1">
    <citation type="submission" date="2011-06" db="EMBL/GenBank/DDBJ databases">
        <title>The draft genome of Thiorhodococcus drewsii AZ1.</title>
        <authorList>
            <consortium name="US DOE Joint Genome Institute (JGI-PGF)"/>
            <person name="Lucas S."/>
            <person name="Han J."/>
            <person name="Lapidus A."/>
            <person name="Cheng J.-F."/>
            <person name="Goodwin L."/>
            <person name="Pitluck S."/>
            <person name="Peters L."/>
            <person name="Land M.L."/>
            <person name="Hauser L."/>
            <person name="Vogl K."/>
            <person name="Liu Z."/>
            <person name="Imhoff J."/>
            <person name="Thiel V."/>
            <person name="Frigaard N.-U."/>
            <person name="Bryant D.A."/>
            <person name="Woyke T.J."/>
        </authorList>
    </citation>
    <scope>NUCLEOTIDE SEQUENCE [LARGE SCALE GENOMIC DNA]</scope>
    <source>
        <strain evidence="9 10">AZ1</strain>
    </source>
</reference>
<evidence type="ECO:0000256" key="5">
    <source>
        <dbReference type="SAM" id="Coils"/>
    </source>
</evidence>
<evidence type="ECO:0000259" key="7">
    <source>
        <dbReference type="PROSITE" id="PS50111"/>
    </source>
</evidence>
<comment type="caution">
    <text evidence="9">The sequence shown here is derived from an EMBL/GenBank/DDBJ whole genome shotgun (WGS) entry which is preliminary data.</text>
</comment>
<keyword evidence="6" id="KW-1133">Transmembrane helix</keyword>
<dbReference type="PROSITE" id="PS50111">
    <property type="entry name" value="CHEMOTAXIS_TRANSDUC_2"/>
    <property type="match status" value="1"/>
</dbReference>
<evidence type="ECO:0000256" key="3">
    <source>
        <dbReference type="ARBA" id="ARBA00029447"/>
    </source>
</evidence>
<feature type="coiled-coil region" evidence="5">
    <location>
        <begin position="401"/>
        <end position="463"/>
    </location>
</feature>
<organism evidence="9 10">
    <name type="scientific">Thiorhodococcus drewsii AZ1</name>
    <dbReference type="NCBI Taxonomy" id="765913"/>
    <lineage>
        <taxon>Bacteria</taxon>
        <taxon>Pseudomonadati</taxon>
        <taxon>Pseudomonadota</taxon>
        <taxon>Gammaproteobacteria</taxon>
        <taxon>Chromatiales</taxon>
        <taxon>Chromatiaceae</taxon>
        <taxon>Thiorhodococcus</taxon>
    </lineage>
</organism>
<dbReference type="InterPro" id="IPR003660">
    <property type="entry name" value="HAMP_dom"/>
</dbReference>
<dbReference type="CDD" id="cd06225">
    <property type="entry name" value="HAMP"/>
    <property type="match status" value="1"/>
</dbReference>
<keyword evidence="6" id="KW-0472">Membrane</keyword>
<comment type="subcellular location">
    <subcellularLocation>
        <location evidence="1">Membrane</location>
    </subcellularLocation>
</comment>
<keyword evidence="6" id="KW-0812">Transmembrane</keyword>
<dbReference type="SMART" id="SM00304">
    <property type="entry name" value="HAMP"/>
    <property type="match status" value="2"/>
</dbReference>
<dbReference type="Pfam" id="PF14827">
    <property type="entry name" value="dCache_3"/>
    <property type="match status" value="1"/>
</dbReference>
<dbReference type="Pfam" id="PF00672">
    <property type="entry name" value="HAMP"/>
    <property type="match status" value="1"/>
</dbReference>
<dbReference type="FunFam" id="1.10.287.950:FF:000001">
    <property type="entry name" value="Methyl-accepting chemotaxis sensory transducer"/>
    <property type="match status" value="1"/>
</dbReference>
<evidence type="ECO:0000313" key="10">
    <source>
        <dbReference type="Proteomes" id="UP000004200"/>
    </source>
</evidence>
<dbReference type="InterPro" id="IPR029150">
    <property type="entry name" value="dCache_3"/>
</dbReference>
<keyword evidence="5" id="KW-0175">Coiled coil</keyword>
<dbReference type="CDD" id="cd11386">
    <property type="entry name" value="MCP_signal"/>
    <property type="match status" value="1"/>
</dbReference>
<dbReference type="SUPFAM" id="SSF58104">
    <property type="entry name" value="Methyl-accepting chemotaxis protein (MCP) signaling domain"/>
    <property type="match status" value="1"/>
</dbReference>
<dbReference type="Gene3D" id="3.30.450.20">
    <property type="entry name" value="PAS domain"/>
    <property type="match status" value="1"/>
</dbReference>
<dbReference type="SUPFAM" id="SSF103190">
    <property type="entry name" value="Sensory domain-like"/>
    <property type="match status" value="1"/>
</dbReference>
<comment type="similarity">
    <text evidence="3">Belongs to the methyl-accepting chemotaxis (MCP) protein family.</text>
</comment>
<accession>G2E281</accession>
<dbReference type="PATRIC" id="fig|765913.3.peg.2433"/>